<accession>A0A7J9D761</accession>
<evidence type="ECO:0000313" key="1">
    <source>
        <dbReference type="EMBL" id="MBA0756315.1"/>
    </source>
</evidence>
<comment type="caution">
    <text evidence="1">The sequence shown here is derived from an EMBL/GenBank/DDBJ whole genome shotgun (WGS) entry which is preliminary data.</text>
</comment>
<gene>
    <name evidence="1" type="ORF">Gogos_020538</name>
</gene>
<organism evidence="1 2">
    <name type="scientific">Gossypium gossypioides</name>
    <name type="common">Mexican cotton</name>
    <name type="synonym">Selera gossypioides</name>
    <dbReference type="NCBI Taxonomy" id="34282"/>
    <lineage>
        <taxon>Eukaryota</taxon>
        <taxon>Viridiplantae</taxon>
        <taxon>Streptophyta</taxon>
        <taxon>Embryophyta</taxon>
        <taxon>Tracheophyta</taxon>
        <taxon>Spermatophyta</taxon>
        <taxon>Magnoliopsida</taxon>
        <taxon>eudicotyledons</taxon>
        <taxon>Gunneridae</taxon>
        <taxon>Pentapetalae</taxon>
        <taxon>rosids</taxon>
        <taxon>malvids</taxon>
        <taxon>Malvales</taxon>
        <taxon>Malvaceae</taxon>
        <taxon>Malvoideae</taxon>
        <taxon>Gossypium</taxon>
    </lineage>
</organism>
<protein>
    <submittedName>
        <fullName evidence="1">Uncharacterized protein</fullName>
    </submittedName>
</protein>
<dbReference type="Proteomes" id="UP000593579">
    <property type="component" value="Unassembled WGS sequence"/>
</dbReference>
<reference evidence="1 2" key="1">
    <citation type="journal article" date="2019" name="Genome Biol. Evol.">
        <title>Insights into the evolution of the New World diploid cottons (Gossypium, subgenus Houzingenia) based on genome sequencing.</title>
        <authorList>
            <person name="Grover C.E."/>
            <person name="Arick M.A. 2nd"/>
            <person name="Thrash A."/>
            <person name="Conover J.L."/>
            <person name="Sanders W.S."/>
            <person name="Peterson D.G."/>
            <person name="Frelichowski J.E."/>
            <person name="Scheffler J.A."/>
            <person name="Scheffler B.E."/>
            <person name="Wendel J.F."/>
        </authorList>
    </citation>
    <scope>NUCLEOTIDE SEQUENCE [LARGE SCALE GENOMIC DNA]</scope>
    <source>
        <strain evidence="1">5</strain>
        <tissue evidence="1">Leaf</tissue>
    </source>
</reference>
<dbReference type="EMBL" id="JABEZY010274191">
    <property type="protein sequence ID" value="MBA0756315.1"/>
    <property type="molecule type" value="Genomic_DNA"/>
</dbReference>
<keyword evidence="2" id="KW-1185">Reference proteome</keyword>
<name>A0A7J9D761_GOSGO</name>
<dbReference type="AlphaFoldDB" id="A0A7J9D761"/>
<proteinExistence type="predicted"/>
<dbReference type="OrthoDB" id="10537416at2759"/>
<sequence>MSPDSKFAAGFGLQEVLLEGFRQFLFGFMHRDCNMVAHLPAKEGLRRGGSTYLSGGMLDFAKIEMERDQLA</sequence>
<evidence type="ECO:0000313" key="2">
    <source>
        <dbReference type="Proteomes" id="UP000593579"/>
    </source>
</evidence>